<dbReference type="RefSeq" id="WP_377525948.1">
    <property type="nucleotide sequence ID" value="NZ_JBHTLD010000063.1"/>
</dbReference>
<organism evidence="1 2">
    <name type="scientific">Pontibacter rugosus</name>
    <dbReference type="NCBI Taxonomy" id="1745966"/>
    <lineage>
        <taxon>Bacteria</taxon>
        <taxon>Pseudomonadati</taxon>
        <taxon>Bacteroidota</taxon>
        <taxon>Cytophagia</taxon>
        <taxon>Cytophagales</taxon>
        <taxon>Hymenobacteraceae</taxon>
        <taxon>Pontibacter</taxon>
    </lineage>
</organism>
<reference evidence="2" key="1">
    <citation type="journal article" date="2019" name="Int. J. Syst. Evol. Microbiol.">
        <title>The Global Catalogue of Microorganisms (GCM) 10K type strain sequencing project: providing services to taxonomists for standard genome sequencing and annotation.</title>
        <authorList>
            <consortium name="The Broad Institute Genomics Platform"/>
            <consortium name="The Broad Institute Genome Sequencing Center for Infectious Disease"/>
            <person name="Wu L."/>
            <person name="Ma J."/>
        </authorList>
    </citation>
    <scope>NUCLEOTIDE SEQUENCE [LARGE SCALE GENOMIC DNA]</scope>
    <source>
        <strain evidence="2">JCM 31319</strain>
    </source>
</reference>
<dbReference type="EMBL" id="JBHTLD010000063">
    <property type="protein sequence ID" value="MFD1186327.1"/>
    <property type="molecule type" value="Genomic_DNA"/>
</dbReference>
<accession>A0ABW3SR11</accession>
<dbReference type="Proteomes" id="UP001597094">
    <property type="component" value="Unassembled WGS sequence"/>
</dbReference>
<sequence length="96" mass="10833">MNKNYLYPTLQIKSATSDTFKLEFSGLGETAIRFFKIKLIRTDGKAEYWAAIRAKSIGEAVVIADTRSMDSSFGICDNSFIEITRQEYFAMLGQVC</sequence>
<name>A0ABW3SR11_9BACT</name>
<keyword evidence="2" id="KW-1185">Reference proteome</keyword>
<evidence type="ECO:0000313" key="2">
    <source>
        <dbReference type="Proteomes" id="UP001597094"/>
    </source>
</evidence>
<proteinExistence type="predicted"/>
<protein>
    <submittedName>
        <fullName evidence="1">Uncharacterized protein</fullName>
    </submittedName>
</protein>
<evidence type="ECO:0000313" key="1">
    <source>
        <dbReference type="EMBL" id="MFD1186327.1"/>
    </source>
</evidence>
<comment type="caution">
    <text evidence="1">The sequence shown here is derived from an EMBL/GenBank/DDBJ whole genome shotgun (WGS) entry which is preliminary data.</text>
</comment>
<gene>
    <name evidence="1" type="ORF">ACFQ2O_08935</name>
</gene>